<feature type="domain" description="Glycosyltransferase 2-like" evidence="3">
    <location>
        <begin position="4"/>
        <end position="126"/>
    </location>
</feature>
<dbReference type="STRING" id="1423758.FC41_GL000833"/>
<keyword evidence="1" id="KW-0328">Glycosyltransferase</keyword>
<dbReference type="GeneID" id="82848000"/>
<name>I7JUZ8_9LACO</name>
<dbReference type="Pfam" id="PF00535">
    <property type="entry name" value="Glycos_transf_2"/>
    <property type="match status" value="1"/>
</dbReference>
<comment type="caution">
    <text evidence="4">The sequence shown here is derived from an EMBL/GenBank/DDBJ whole genome shotgun (WGS) entry which is preliminary data.</text>
</comment>
<dbReference type="InterPro" id="IPR029044">
    <property type="entry name" value="Nucleotide-diphossugar_trans"/>
</dbReference>
<evidence type="ECO:0000256" key="1">
    <source>
        <dbReference type="ARBA" id="ARBA00022676"/>
    </source>
</evidence>
<gene>
    <name evidence="4" type="ORF">BN55_01240</name>
</gene>
<evidence type="ECO:0000256" key="2">
    <source>
        <dbReference type="ARBA" id="ARBA00022679"/>
    </source>
</evidence>
<keyword evidence="2" id="KW-0808">Transferase</keyword>
<dbReference type="PANTHER" id="PTHR22916">
    <property type="entry name" value="GLYCOSYLTRANSFERASE"/>
    <property type="match status" value="1"/>
</dbReference>
<dbReference type="Proteomes" id="UP000009320">
    <property type="component" value="Unassembled WGS sequence"/>
</dbReference>
<dbReference type="CDD" id="cd00761">
    <property type="entry name" value="Glyco_tranf_GTA_type"/>
    <property type="match status" value="1"/>
</dbReference>
<keyword evidence="5" id="KW-1185">Reference proteome</keyword>
<dbReference type="EMBL" id="CAKE01000011">
    <property type="protein sequence ID" value="CCI81961.1"/>
    <property type="molecule type" value="Genomic_DNA"/>
</dbReference>
<dbReference type="OrthoDB" id="396512at2"/>
<proteinExistence type="predicted"/>
<dbReference type="SUPFAM" id="SSF53448">
    <property type="entry name" value="Nucleotide-diphospho-sugar transferases"/>
    <property type="match status" value="1"/>
</dbReference>
<reference evidence="4 5" key="1">
    <citation type="submission" date="2012-06" db="EMBL/GenBank/DDBJ databases">
        <title>Draft Genome Sequence of Lactobacillus hominis Strain CRBIP 24.179T, isolated from human intestine.</title>
        <authorList>
            <person name="Cousin S."/>
            <person name="Ma L."/>
            <person name="Bizet C."/>
            <person name="Loux V."/>
            <person name="Bouchier C."/>
            <person name="Clermont D."/>
            <person name="Creno S."/>
        </authorList>
    </citation>
    <scope>NUCLEOTIDE SEQUENCE [LARGE SCALE GENOMIC DNA]</scope>
    <source>
        <strain evidence="5">CRBIP 24.179T</strain>
    </source>
</reference>
<dbReference type="GO" id="GO:0016757">
    <property type="term" value="F:glycosyltransferase activity"/>
    <property type="evidence" value="ECO:0007669"/>
    <property type="project" value="UniProtKB-KW"/>
</dbReference>
<evidence type="ECO:0000259" key="3">
    <source>
        <dbReference type="Pfam" id="PF00535"/>
    </source>
</evidence>
<evidence type="ECO:0000313" key="4">
    <source>
        <dbReference type="EMBL" id="CCI81961.1"/>
    </source>
</evidence>
<evidence type="ECO:0000313" key="5">
    <source>
        <dbReference type="Proteomes" id="UP000009320"/>
    </source>
</evidence>
<dbReference type="InterPro" id="IPR001173">
    <property type="entry name" value="Glyco_trans_2-like"/>
</dbReference>
<dbReference type="RefSeq" id="WP_008470908.1">
    <property type="nucleotide sequence ID" value="NZ_AYZP01000002.1"/>
</dbReference>
<dbReference type="PANTHER" id="PTHR22916:SF51">
    <property type="entry name" value="GLYCOSYLTRANSFERASE EPSH-RELATED"/>
    <property type="match status" value="1"/>
</dbReference>
<dbReference type="AlphaFoldDB" id="I7JUZ8"/>
<sequence length="347" mass="40892">MEVSVIVPVYNEERYLSDCINSILQQTYKDIELILVDDGSTDRSEKICDQFQANDNRIKVIHKKNGGLISAWKCGVNEAKNDYVCFVDSDDLIQKNHIRDMVDAILKHNVDMVISPVNKIEGDKLSPFIYSLQDGLIENYRDQFLSKILTDLDKVTERKLPPNRWGKLIQKKYILKNLKYVDDRVTYGEDLSIIFPIFCDISSIYIIKDDNNSYLYRYREGTMVSGFDENRWLSIKLVYSNLKRVINDKKNLPLNMMDQVKIDYFRSLIDCYKNQIRSLNTDYKDIELLLKKMNNFQLFDSSNVKKLKGLDAKDQWIIWNIFYGNKLTNWILFKVIEVRYSAQKKRS</sequence>
<dbReference type="eggNOG" id="COG0463">
    <property type="taxonomic scope" value="Bacteria"/>
</dbReference>
<protein>
    <submittedName>
        <fullName evidence="4">CpsIaI</fullName>
    </submittedName>
</protein>
<dbReference type="Gene3D" id="3.90.550.10">
    <property type="entry name" value="Spore Coat Polysaccharide Biosynthesis Protein SpsA, Chain A"/>
    <property type="match status" value="1"/>
</dbReference>
<accession>I7JUZ8</accession>
<dbReference type="PATRIC" id="fig|1423758.3.peg.842"/>
<organism evidence="4 5">
    <name type="scientific">Lactobacillus hominis DSM 23910 = CRBIP 24.179</name>
    <dbReference type="NCBI Taxonomy" id="1423758"/>
    <lineage>
        <taxon>Bacteria</taxon>
        <taxon>Bacillati</taxon>
        <taxon>Bacillota</taxon>
        <taxon>Bacilli</taxon>
        <taxon>Lactobacillales</taxon>
        <taxon>Lactobacillaceae</taxon>
        <taxon>Lactobacillus</taxon>
    </lineage>
</organism>